<organism evidence="1 2">
    <name type="scientific">Escherichia coli</name>
    <dbReference type="NCBI Taxonomy" id="562"/>
    <lineage>
        <taxon>Bacteria</taxon>
        <taxon>Pseudomonadati</taxon>
        <taxon>Pseudomonadota</taxon>
        <taxon>Gammaproteobacteria</taxon>
        <taxon>Enterobacterales</taxon>
        <taxon>Enterobacteriaceae</taxon>
        <taxon>Escherichia</taxon>
    </lineage>
</organism>
<protein>
    <submittedName>
        <fullName evidence="1">Cellulose synthase catalytic subunit</fullName>
        <ecNumber evidence="1">2.4.1.12</ecNumber>
    </submittedName>
</protein>
<gene>
    <name evidence="1" type="primary">bcsA_3</name>
    <name evidence="1" type="ORF">NCTC7922_04380</name>
</gene>
<dbReference type="Proteomes" id="UP000254174">
    <property type="component" value="Unassembled WGS sequence"/>
</dbReference>
<reference evidence="1 2" key="1">
    <citation type="submission" date="2018-06" db="EMBL/GenBank/DDBJ databases">
        <authorList>
            <consortium name="Pathogen Informatics"/>
            <person name="Doyle S."/>
        </authorList>
    </citation>
    <scope>NUCLEOTIDE SEQUENCE [LARGE SCALE GENOMIC DNA]</scope>
    <source>
        <strain evidence="1 2">NCTC7922</strain>
    </source>
</reference>
<dbReference type="AlphaFoldDB" id="A0A377DAV8"/>
<dbReference type="GO" id="GO:0016760">
    <property type="term" value="F:cellulose synthase (UDP-forming) activity"/>
    <property type="evidence" value="ECO:0007669"/>
    <property type="project" value="UniProtKB-EC"/>
</dbReference>
<keyword evidence="1" id="KW-0328">Glycosyltransferase</keyword>
<proteinExistence type="predicted"/>
<dbReference type="EMBL" id="UGFC01000006">
    <property type="protein sequence ID" value="STM18197.1"/>
    <property type="molecule type" value="Genomic_DNA"/>
</dbReference>
<keyword evidence="1" id="KW-0808">Transferase</keyword>
<accession>A0A377DAV8</accession>
<evidence type="ECO:0000313" key="1">
    <source>
        <dbReference type="EMBL" id="STM18197.1"/>
    </source>
</evidence>
<sequence length="56" mass="6148">MLGVVYRTTDAGALINPHKGKFNVTAKGGLVEEEYVDWVISRPYIFLVLLNLVGVA</sequence>
<dbReference type="EC" id="2.4.1.12" evidence="1"/>
<evidence type="ECO:0000313" key="2">
    <source>
        <dbReference type="Proteomes" id="UP000254174"/>
    </source>
</evidence>
<name>A0A377DAV8_ECOLX</name>